<proteinExistence type="predicted"/>
<reference evidence="2 3" key="1">
    <citation type="submission" date="2015-06" db="EMBL/GenBank/DDBJ databases">
        <title>Draft genome sequence of the purine-degrading Clostridium cylindrosporum HC-1 (DSM 605).</title>
        <authorList>
            <person name="Poehlein A."/>
            <person name="Schiel-Bengelsdorf B."/>
            <person name="Bengelsdorf F."/>
            <person name="Daniel R."/>
            <person name="Duerre P."/>
        </authorList>
    </citation>
    <scope>NUCLEOTIDE SEQUENCE [LARGE SCALE GENOMIC DNA]</scope>
    <source>
        <strain evidence="2 3">DSM 605</strain>
    </source>
</reference>
<feature type="domain" description="Uroporphyrinogen decarboxylase (URO-D)" evidence="1">
    <location>
        <begin position="27"/>
        <end position="320"/>
    </location>
</feature>
<organism evidence="2 3">
    <name type="scientific">Clostridium cylindrosporum DSM 605</name>
    <dbReference type="NCBI Taxonomy" id="1121307"/>
    <lineage>
        <taxon>Bacteria</taxon>
        <taxon>Bacillati</taxon>
        <taxon>Bacillota</taxon>
        <taxon>Clostridia</taxon>
        <taxon>Eubacteriales</taxon>
        <taxon>Clostridiaceae</taxon>
        <taxon>Clostridium</taxon>
    </lineage>
</organism>
<dbReference type="SUPFAM" id="SSF51726">
    <property type="entry name" value="UROD/MetE-like"/>
    <property type="match status" value="1"/>
</dbReference>
<dbReference type="PANTHER" id="PTHR47099:SF1">
    <property type="entry name" value="METHYLCOBAMIDE:COM METHYLTRANSFERASE MTBA"/>
    <property type="match status" value="1"/>
</dbReference>
<evidence type="ECO:0000313" key="2">
    <source>
        <dbReference type="EMBL" id="KMT21016.1"/>
    </source>
</evidence>
<keyword evidence="3" id="KW-1185">Reference proteome</keyword>
<dbReference type="PATRIC" id="fig|1121307.3.peg.613"/>
<dbReference type="OrthoDB" id="8452307at2"/>
<dbReference type="Gene3D" id="3.20.20.210">
    <property type="match status" value="1"/>
</dbReference>
<gene>
    <name evidence="2" type="ORF">CLCY_1c02500</name>
</gene>
<evidence type="ECO:0000313" key="3">
    <source>
        <dbReference type="Proteomes" id="UP000036756"/>
    </source>
</evidence>
<evidence type="ECO:0000259" key="1">
    <source>
        <dbReference type="Pfam" id="PF01208"/>
    </source>
</evidence>
<name>A0A0J8FZN0_CLOCY</name>
<protein>
    <submittedName>
        <fullName evidence="2">Uroporphyrinogen-III decarboxylase</fullName>
        <ecNumber evidence="2">4.1.1.37</ecNumber>
    </submittedName>
</protein>
<dbReference type="CDD" id="cd03465">
    <property type="entry name" value="URO-D_like"/>
    <property type="match status" value="1"/>
</dbReference>
<dbReference type="InterPro" id="IPR000257">
    <property type="entry name" value="Uroporphyrinogen_deCOase"/>
</dbReference>
<dbReference type="GO" id="GO:0006779">
    <property type="term" value="P:porphyrin-containing compound biosynthetic process"/>
    <property type="evidence" value="ECO:0007669"/>
    <property type="project" value="InterPro"/>
</dbReference>
<dbReference type="EC" id="4.1.1.37" evidence="2"/>
<dbReference type="PANTHER" id="PTHR47099">
    <property type="entry name" value="METHYLCOBAMIDE:COM METHYLTRANSFERASE MTBA"/>
    <property type="match status" value="1"/>
</dbReference>
<dbReference type="GO" id="GO:0004853">
    <property type="term" value="F:uroporphyrinogen decarboxylase activity"/>
    <property type="evidence" value="ECO:0007669"/>
    <property type="project" value="UniProtKB-EC"/>
</dbReference>
<dbReference type="InterPro" id="IPR052024">
    <property type="entry name" value="Methanogen_methyltrans"/>
</dbReference>
<accession>A0A0J8FZN0</accession>
<dbReference type="AlphaFoldDB" id="A0A0J8FZN0"/>
<dbReference type="Proteomes" id="UP000036756">
    <property type="component" value="Unassembled WGS sequence"/>
</dbReference>
<sequence>MTLLEYINSENRGFFLPDMGTNGLFLTGYTAYEVYNDPNKQLEVAKKMNETFETDFIYSLCDGAIFCETLGLDLLKPDFDFPSVLNHPFTNIDALEKYEVPDPYKSGRMPVNLKSLELISKNVDKPLFVSIQGPFTLGIQLAGATHLLRCVIKEPEFVKKLLEFTTETVRRYAVAVKNAGAKYISIAEPATVTLSRDRFEKLIVPNLNKIYNDLNCWKALHICGDTTEFLDLMLTCNIDALSLDQIMDYEKVMDMVPKDIVLLGNLDPLELLYNSKEDKIKNETLKLLKKMRRHNNYLCAFGCNCMNDTPVKNLQAAIEAGRITYQELDEIKV</sequence>
<keyword evidence="2" id="KW-0456">Lyase</keyword>
<dbReference type="STRING" id="1121307.CLCY_1c02500"/>
<comment type="caution">
    <text evidence="2">The sequence shown here is derived from an EMBL/GenBank/DDBJ whole genome shotgun (WGS) entry which is preliminary data.</text>
</comment>
<dbReference type="EMBL" id="LFVU01000028">
    <property type="protein sequence ID" value="KMT21016.1"/>
    <property type="molecule type" value="Genomic_DNA"/>
</dbReference>
<dbReference type="RefSeq" id="WP_048571407.1">
    <property type="nucleotide sequence ID" value="NZ_LFVU01000028.1"/>
</dbReference>
<dbReference type="Pfam" id="PF01208">
    <property type="entry name" value="URO-D"/>
    <property type="match status" value="1"/>
</dbReference>
<dbReference type="InterPro" id="IPR038071">
    <property type="entry name" value="UROD/MetE-like_sf"/>
</dbReference>